<evidence type="ECO:0000259" key="7">
    <source>
        <dbReference type="PROSITE" id="PS51715"/>
    </source>
</evidence>
<evidence type="ECO:0000256" key="1">
    <source>
        <dbReference type="ARBA" id="ARBA00022741"/>
    </source>
</evidence>
<evidence type="ECO:0000256" key="4">
    <source>
        <dbReference type="PROSITE-ProRule" id="PRU01052"/>
    </source>
</evidence>
<dbReference type="PANTHER" id="PTHR10751">
    <property type="entry name" value="GUANYLATE BINDING PROTEIN"/>
    <property type="match status" value="1"/>
</dbReference>
<feature type="coiled-coil region" evidence="5">
    <location>
        <begin position="517"/>
        <end position="686"/>
    </location>
</feature>
<feature type="region of interest" description="Disordered" evidence="6">
    <location>
        <begin position="1"/>
        <end position="27"/>
    </location>
</feature>
<proteinExistence type="inferred from homology"/>
<evidence type="ECO:0000256" key="3">
    <source>
        <dbReference type="ARBA" id="ARBA00023134"/>
    </source>
</evidence>
<protein>
    <recommendedName>
        <fullName evidence="7">GB1/RHD3-type G domain-containing protein</fullName>
    </recommendedName>
</protein>
<organism evidence="8 9">
    <name type="scientific">Euplotes crassus</name>
    <dbReference type="NCBI Taxonomy" id="5936"/>
    <lineage>
        <taxon>Eukaryota</taxon>
        <taxon>Sar</taxon>
        <taxon>Alveolata</taxon>
        <taxon>Ciliophora</taxon>
        <taxon>Intramacronucleata</taxon>
        <taxon>Spirotrichea</taxon>
        <taxon>Hypotrichia</taxon>
        <taxon>Euplotida</taxon>
        <taxon>Euplotidae</taxon>
        <taxon>Moneuplotes</taxon>
    </lineage>
</organism>
<feature type="coiled-coil region" evidence="5">
    <location>
        <begin position="718"/>
        <end position="801"/>
    </location>
</feature>
<evidence type="ECO:0000313" key="8">
    <source>
        <dbReference type="EMBL" id="CAI2378647.1"/>
    </source>
</evidence>
<feature type="domain" description="GB1/RHD3-type G" evidence="7">
    <location>
        <begin position="62"/>
        <end position="307"/>
    </location>
</feature>
<keyword evidence="9" id="KW-1185">Reference proteome</keyword>
<dbReference type="SUPFAM" id="SSF52540">
    <property type="entry name" value="P-loop containing nucleoside triphosphate hydrolases"/>
    <property type="match status" value="1"/>
</dbReference>
<dbReference type="InterPro" id="IPR003191">
    <property type="entry name" value="Guanylate-bd/ATL_C"/>
</dbReference>
<comment type="similarity">
    <text evidence="4">Belongs to the TRAFAC class dynamin-like GTPase superfamily. GB1/RHD3 GTPase family.</text>
</comment>
<keyword evidence="3" id="KW-0342">GTP-binding</keyword>
<dbReference type="InterPro" id="IPR036543">
    <property type="entry name" value="Guanylate-bd_C_sf"/>
</dbReference>
<dbReference type="InterPro" id="IPR027417">
    <property type="entry name" value="P-loop_NTPase"/>
</dbReference>
<sequence>MEGNQDTQNDHPLGQEEQKTEIPIQREGQELPEKRALSLIHFTNEEGFKVSDEAIEFLTSIKEKVGVIVVAGKYRTGKSFLLNRIILGKIGEGFGVGPTINPCTKGLWVWNEIVETEYNGEKLKVIIIDSEGIGAFDEDHNHDTKIFLFALLLSSYFIYNSMGTIDENAINNLSLIINLSKNLHIQAETTEEEDPDELAKYFPRFLWVLRDFSLKLRDEYDNPISSKEYFEHALMPQKGISEKVEARNRIRRLIKHFFTDRDCATLVRPTEEETDLQALQSLPDDILRPEFVDAAKKLRSKIFKKVKPKTLNGKFITGEMLLELCHSYTKAINKGTVPSIKNAWSYVCQNECQRAINDSIRSFEEKMNEFMHFCKQQLDQKVLDEGTCNILEEAVRTFKSKAVGGDTEEFEQILRKELKKKEKDFMKTFNSYCEEIMDKKYDRTLNQIRREINLCSSPGSDQDASIREQINIFRHQCQDKPYFDKKEEWILEKCLSLTLRFAENSALSEKKESETQVKIYKTRCEEYESVLAQLKHEKEIENASLKEKLQNFQEEKTDLLAKTQLYESRMDNYEKEKEKLEQSFRDKYDENDEEKSRIIDESKSKITQLVEHMKEKEEQYFMSNKKLENINALLEQKMEMIESSMKEIKEEKQQKEKECKELLQQAKTLKKENEKIHQEMKMKEQKNTDQVKKLTEKVATQSKAPAPIMNTQQIAQQNPHLQQEFEALSKERDELARQVEIQTIQLEERRNAHEELLSSFKSIEQSKLEALKTNSILSESVKRSDERAKELEEKLKGYKIYQKIFESSSKIQCVHCEDFISANAFKNHLTKCPSLQTDSSLPPLKVELTNSNIRCDEIDGYSYREYILNVDYRGKEYKIRPRINLFLRLYDSLDDHFPSLKFPEVPEIFALHPEDRQAYKEAGHYANDLSEDLQGLLLFFCKNPVVRESVFFKKFLEIDKQFPDEFANKWGVSGRKRGTIKVVQSYSNLELMPDGHPNNIFSSKEDGKVAYSMIRHADSLPQNQSPNGRDDIDTDDDECVIEEKNINEYIP</sequence>
<keyword evidence="2" id="KW-0378">Hydrolase</keyword>
<dbReference type="Pfam" id="PF02841">
    <property type="entry name" value="GBP_C"/>
    <property type="match status" value="1"/>
</dbReference>
<feature type="region of interest" description="Disordered" evidence="6">
    <location>
        <begin position="1018"/>
        <end position="1037"/>
    </location>
</feature>
<gene>
    <name evidence="8" type="ORF">ECRASSUSDP1_LOCUS20045</name>
</gene>
<evidence type="ECO:0000313" key="9">
    <source>
        <dbReference type="Proteomes" id="UP001295684"/>
    </source>
</evidence>
<dbReference type="Gene3D" id="1.20.1000.10">
    <property type="entry name" value="Guanylate-binding protein, C-terminal domain"/>
    <property type="match status" value="1"/>
</dbReference>
<dbReference type="InterPro" id="IPR036871">
    <property type="entry name" value="PX_dom_sf"/>
</dbReference>
<dbReference type="InterPro" id="IPR015894">
    <property type="entry name" value="Guanylate-bd_N"/>
</dbReference>
<dbReference type="Pfam" id="PF02263">
    <property type="entry name" value="GBP"/>
    <property type="match status" value="1"/>
</dbReference>
<dbReference type="EMBL" id="CAMPGE010020396">
    <property type="protein sequence ID" value="CAI2378647.1"/>
    <property type="molecule type" value="Genomic_DNA"/>
</dbReference>
<dbReference type="InterPro" id="IPR030386">
    <property type="entry name" value="G_GB1_RHD3_dom"/>
</dbReference>
<dbReference type="Gene3D" id="3.40.50.300">
    <property type="entry name" value="P-loop containing nucleotide triphosphate hydrolases"/>
    <property type="match status" value="1"/>
</dbReference>
<evidence type="ECO:0000256" key="2">
    <source>
        <dbReference type="ARBA" id="ARBA00022801"/>
    </source>
</evidence>
<dbReference type="GO" id="GO:0003924">
    <property type="term" value="F:GTPase activity"/>
    <property type="evidence" value="ECO:0007669"/>
    <property type="project" value="InterPro"/>
</dbReference>
<dbReference type="AlphaFoldDB" id="A0AAD1XUF8"/>
<keyword evidence="5" id="KW-0175">Coiled coil</keyword>
<dbReference type="SUPFAM" id="SSF48340">
    <property type="entry name" value="Interferon-induced guanylate-binding protein 1 (GBP1), C-terminal domain"/>
    <property type="match status" value="1"/>
</dbReference>
<dbReference type="FunFam" id="3.40.50.300:FF:001470">
    <property type="entry name" value="Interferon-induced guanylate-binding protein 1"/>
    <property type="match status" value="1"/>
</dbReference>
<evidence type="ECO:0000256" key="5">
    <source>
        <dbReference type="SAM" id="Coils"/>
    </source>
</evidence>
<dbReference type="Proteomes" id="UP001295684">
    <property type="component" value="Unassembled WGS sequence"/>
</dbReference>
<evidence type="ECO:0000256" key="6">
    <source>
        <dbReference type="SAM" id="MobiDB-lite"/>
    </source>
</evidence>
<dbReference type="GO" id="GO:0035091">
    <property type="term" value="F:phosphatidylinositol binding"/>
    <property type="evidence" value="ECO:0007669"/>
    <property type="project" value="InterPro"/>
</dbReference>
<reference evidence="8" key="1">
    <citation type="submission" date="2023-07" db="EMBL/GenBank/DDBJ databases">
        <authorList>
            <consortium name="AG Swart"/>
            <person name="Singh M."/>
            <person name="Singh A."/>
            <person name="Seah K."/>
            <person name="Emmerich C."/>
        </authorList>
    </citation>
    <scope>NUCLEOTIDE SEQUENCE</scope>
    <source>
        <strain evidence="8">DP1</strain>
    </source>
</reference>
<name>A0AAD1XUF8_EUPCR</name>
<dbReference type="CDD" id="cd01851">
    <property type="entry name" value="GBP"/>
    <property type="match status" value="1"/>
</dbReference>
<dbReference type="PROSITE" id="PS51715">
    <property type="entry name" value="G_GB1_RHD3"/>
    <property type="match status" value="1"/>
</dbReference>
<dbReference type="SUPFAM" id="SSF64268">
    <property type="entry name" value="PX domain"/>
    <property type="match status" value="1"/>
</dbReference>
<dbReference type="Gene3D" id="3.30.1520.10">
    <property type="entry name" value="Phox-like domain"/>
    <property type="match status" value="1"/>
</dbReference>
<accession>A0AAD1XUF8</accession>
<comment type="caution">
    <text evidence="8">The sequence shown here is derived from an EMBL/GenBank/DDBJ whole genome shotgun (WGS) entry which is preliminary data.</text>
</comment>
<keyword evidence="1" id="KW-0547">Nucleotide-binding</keyword>
<dbReference type="GO" id="GO:0005525">
    <property type="term" value="F:GTP binding"/>
    <property type="evidence" value="ECO:0007669"/>
    <property type="project" value="UniProtKB-KW"/>
</dbReference>